<dbReference type="SUPFAM" id="SSF51206">
    <property type="entry name" value="cAMP-binding domain-like"/>
    <property type="match status" value="1"/>
</dbReference>
<proteinExistence type="predicted"/>
<accession>A0A1D8KAQ9</accession>
<gene>
    <name evidence="2" type="ORF">BJI67_14025</name>
</gene>
<dbReference type="InterPro" id="IPR052340">
    <property type="entry name" value="RNase_Y/CdgJ"/>
</dbReference>
<dbReference type="PROSITE" id="PS51833">
    <property type="entry name" value="HDOD"/>
    <property type="match status" value="1"/>
</dbReference>
<dbReference type="InterPro" id="IPR013976">
    <property type="entry name" value="HDOD"/>
</dbReference>
<feature type="domain" description="HDOD" evidence="1">
    <location>
        <begin position="145"/>
        <end position="332"/>
    </location>
</feature>
<organism evidence="2 3">
    <name type="scientific">Acidihalobacter aeolianus</name>
    <dbReference type="NCBI Taxonomy" id="2792603"/>
    <lineage>
        <taxon>Bacteria</taxon>
        <taxon>Pseudomonadati</taxon>
        <taxon>Pseudomonadota</taxon>
        <taxon>Gammaproteobacteria</taxon>
        <taxon>Chromatiales</taxon>
        <taxon>Ectothiorhodospiraceae</taxon>
        <taxon>Acidihalobacter</taxon>
    </lineage>
</organism>
<dbReference type="SUPFAM" id="SSF109604">
    <property type="entry name" value="HD-domain/PDEase-like"/>
    <property type="match status" value="1"/>
</dbReference>
<evidence type="ECO:0000313" key="2">
    <source>
        <dbReference type="EMBL" id="AOV18031.1"/>
    </source>
</evidence>
<dbReference type="CDD" id="cd00077">
    <property type="entry name" value="HDc"/>
    <property type="match status" value="1"/>
</dbReference>
<dbReference type="InterPro" id="IPR003607">
    <property type="entry name" value="HD/PDEase_dom"/>
</dbReference>
<dbReference type="KEGG" id="aaeo:BJI67_14025"/>
<name>A0A1D8KAQ9_9GAMM</name>
<dbReference type="PANTHER" id="PTHR33525:SF3">
    <property type="entry name" value="RIBONUCLEASE Y"/>
    <property type="match status" value="1"/>
</dbReference>
<dbReference type="AlphaFoldDB" id="A0A1D8KAQ9"/>
<dbReference type="Proteomes" id="UP000095342">
    <property type="component" value="Chromosome"/>
</dbReference>
<keyword evidence="3" id="KW-1185">Reference proteome</keyword>
<reference evidence="2 3" key="1">
    <citation type="submission" date="2016-09" db="EMBL/GenBank/DDBJ databases">
        <title>Acidihalobacter prosperus V6 (DSM14174).</title>
        <authorList>
            <person name="Khaleque H.N."/>
            <person name="Ramsay J.P."/>
            <person name="Murphy R.J.T."/>
            <person name="Kaksonen A.H."/>
            <person name="Boxall N.J."/>
            <person name="Watkin E.L.J."/>
        </authorList>
    </citation>
    <scope>NUCLEOTIDE SEQUENCE [LARGE SCALE GENOMIC DNA]</scope>
    <source>
        <strain evidence="2 3">V6</strain>
    </source>
</reference>
<dbReference type="Gene3D" id="1.10.3210.10">
    <property type="entry name" value="Hypothetical protein af1432"/>
    <property type="match status" value="1"/>
</dbReference>
<dbReference type="EMBL" id="CP017448">
    <property type="protein sequence ID" value="AOV18031.1"/>
    <property type="molecule type" value="Genomic_DNA"/>
</dbReference>
<dbReference type="InterPro" id="IPR018490">
    <property type="entry name" value="cNMP-bd_dom_sf"/>
</dbReference>
<evidence type="ECO:0000259" key="1">
    <source>
        <dbReference type="PROSITE" id="PS51833"/>
    </source>
</evidence>
<sequence length="405" mass="44607">MPILLEEIDDLIPLNGLSTENRNRLAEKGQVVTLKARETLDGKDADRWLTYLLDGTVTLKHGNGNEVVSGGTSRAKRPLFGEGRQIAAVASVPSRLLRLDRRLFDIILREQRQNDYEVEHTAITEEEGQLLAHILRSLSSGTLELPSMPEVAMRIRDATLRPDISLPDIAKIVQIDPSVAAGILRASNTAARRGGQPVTNLSDAVIRLGLETTRTLAISLALTTVFHTRQPAVRQRMHELWEHSVQISALCETLASRCHPKLDPSHALLAGLLHDIGGIPILQHAERYGLLGKPERLENAIVNLRVPVGLLIIDHWQIDSDMQSVIQGAEDWTRNSGTQADYADVVVVAQLILMEQQNTSSVHPVLSEVPAFAKLGLAPATPERIQEFLDEAQQDIDEIKQLLSG</sequence>
<protein>
    <recommendedName>
        <fullName evidence="1">HDOD domain-containing protein</fullName>
    </recommendedName>
</protein>
<dbReference type="Pfam" id="PF08668">
    <property type="entry name" value="HDOD"/>
    <property type="match status" value="1"/>
</dbReference>
<dbReference type="PANTHER" id="PTHR33525">
    <property type="match status" value="1"/>
</dbReference>
<dbReference type="RefSeq" id="WP_070073561.1">
    <property type="nucleotide sequence ID" value="NZ_CP017448.1"/>
</dbReference>
<evidence type="ECO:0000313" key="3">
    <source>
        <dbReference type="Proteomes" id="UP000095342"/>
    </source>
</evidence>